<feature type="transmembrane region" description="Helical" evidence="1">
    <location>
        <begin position="52"/>
        <end position="75"/>
    </location>
</feature>
<feature type="transmembrane region" description="Helical" evidence="1">
    <location>
        <begin position="576"/>
        <end position="598"/>
    </location>
</feature>
<keyword evidence="1" id="KW-0812">Transmembrane</keyword>
<feature type="transmembrane region" description="Helical" evidence="1">
    <location>
        <begin position="262"/>
        <end position="280"/>
    </location>
</feature>
<dbReference type="InterPro" id="IPR051533">
    <property type="entry name" value="WaaL-like"/>
</dbReference>
<dbReference type="Proteomes" id="UP001500339">
    <property type="component" value="Unassembled WGS sequence"/>
</dbReference>
<keyword evidence="2" id="KW-0436">Ligase</keyword>
<feature type="transmembrane region" description="Helical" evidence="1">
    <location>
        <begin position="125"/>
        <end position="142"/>
    </location>
</feature>
<accession>A0ABN1J2W4</accession>
<protein>
    <submittedName>
        <fullName evidence="2">O-antigen ligase family protein</fullName>
    </submittedName>
</protein>
<feature type="transmembrane region" description="Helical" evidence="1">
    <location>
        <begin position="287"/>
        <end position="305"/>
    </location>
</feature>
<sequence length="608" mass="69566">MEKYYDNTKYYHLIPLIMMIVCVPLMVHLKVVPLSGPSYLFWNGQQQNFDFFSYYKTVWINIFTVFAFIMLLVKFYENGKNFVRKSYDYYIPIGIYSLFVIISTLTSEYKEIALKGFPDRYEGMYILLAYMIILFLTMNLVEKEDHVKAMIVSLLIGATIIGLIGLFQYMGYDLWKTNIGKSIMIPSKYMLENDKIIFKFNKYEIYSTLYHYNYVGSYMAMLFPLTFSMFILIKNKKVKCILALITLLMAINLIGSNARSGIIGTVFAFIMLLIVMNKYIKRNFKYFLSGIAVLIFIFLGLNVTSKGAVANRFKSLLTDVKEITQDSDESLKEISKLPLQGIEVSGNAAKIITPTETLILKEEDGGVIFNDVNNNKLSLEAIKETGEFTIKSSNYKNYRMQFVRIGDENIFVIKKDSIKLYFKIANNEIKLSDNRGNILKTEPVESWGFKGKERLGSSRGYIWSRSIPLLKNTIVKGYGPDTFAAYFPQQDFKGKMYAYYGDMWQIVDKPHNLYLQTALSTGILSLIALLALFGMYIVKSISLYFKSEYDDFLSIAGVSIFIAVCGYLGAGLFNDSVVSVAPVFWIILGTGIAINHMISQEKKLNTKM</sequence>
<evidence type="ECO:0000256" key="1">
    <source>
        <dbReference type="SAM" id="Phobius"/>
    </source>
</evidence>
<dbReference type="PANTHER" id="PTHR37422">
    <property type="entry name" value="TEICHURONIC ACID BIOSYNTHESIS PROTEIN TUAE"/>
    <property type="match status" value="1"/>
</dbReference>
<keyword evidence="1" id="KW-1133">Transmembrane helix</keyword>
<feature type="transmembrane region" description="Helical" evidence="1">
    <location>
        <begin position="87"/>
        <end position="105"/>
    </location>
</feature>
<evidence type="ECO:0000313" key="3">
    <source>
        <dbReference type="Proteomes" id="UP001500339"/>
    </source>
</evidence>
<evidence type="ECO:0000313" key="2">
    <source>
        <dbReference type="EMBL" id="GAA0727117.1"/>
    </source>
</evidence>
<comment type="caution">
    <text evidence="2">The sequence shown here is derived from an EMBL/GenBank/DDBJ whole genome shotgun (WGS) entry which is preliminary data.</text>
</comment>
<name>A0ABN1J2W4_9CLOT</name>
<feature type="transmembrane region" description="Helical" evidence="1">
    <location>
        <begin position="240"/>
        <end position="256"/>
    </location>
</feature>
<feature type="transmembrane region" description="Helical" evidence="1">
    <location>
        <begin position="215"/>
        <end position="233"/>
    </location>
</feature>
<organism evidence="2 3">
    <name type="scientific">Clostridium malenominatum</name>
    <dbReference type="NCBI Taxonomy" id="1539"/>
    <lineage>
        <taxon>Bacteria</taxon>
        <taxon>Bacillati</taxon>
        <taxon>Bacillota</taxon>
        <taxon>Clostridia</taxon>
        <taxon>Eubacteriales</taxon>
        <taxon>Clostridiaceae</taxon>
        <taxon>Clostridium</taxon>
    </lineage>
</organism>
<dbReference type="GO" id="GO:0016874">
    <property type="term" value="F:ligase activity"/>
    <property type="evidence" value="ECO:0007669"/>
    <property type="project" value="UniProtKB-KW"/>
</dbReference>
<dbReference type="RefSeq" id="WP_343770065.1">
    <property type="nucleotide sequence ID" value="NZ_BAAACF010000003.1"/>
</dbReference>
<feature type="transmembrane region" description="Helical" evidence="1">
    <location>
        <begin position="550"/>
        <end position="570"/>
    </location>
</feature>
<feature type="transmembrane region" description="Helical" evidence="1">
    <location>
        <begin position="149"/>
        <end position="170"/>
    </location>
</feature>
<reference evidence="2 3" key="1">
    <citation type="journal article" date="2019" name="Int. J. Syst. Evol. Microbiol.">
        <title>The Global Catalogue of Microorganisms (GCM) 10K type strain sequencing project: providing services to taxonomists for standard genome sequencing and annotation.</title>
        <authorList>
            <consortium name="The Broad Institute Genomics Platform"/>
            <consortium name="The Broad Institute Genome Sequencing Center for Infectious Disease"/>
            <person name="Wu L."/>
            <person name="Ma J."/>
        </authorList>
    </citation>
    <scope>NUCLEOTIDE SEQUENCE [LARGE SCALE GENOMIC DNA]</scope>
    <source>
        <strain evidence="2 3">JCM 1405</strain>
    </source>
</reference>
<feature type="transmembrane region" description="Helical" evidence="1">
    <location>
        <begin position="12"/>
        <end position="32"/>
    </location>
</feature>
<keyword evidence="1" id="KW-0472">Membrane</keyword>
<gene>
    <name evidence="2" type="ORF">GCM10008905_24360</name>
</gene>
<dbReference type="PANTHER" id="PTHR37422:SF13">
    <property type="entry name" value="LIPOPOLYSACCHARIDE BIOSYNTHESIS PROTEIN PA4999-RELATED"/>
    <property type="match status" value="1"/>
</dbReference>
<proteinExistence type="predicted"/>
<feature type="transmembrane region" description="Helical" evidence="1">
    <location>
        <begin position="513"/>
        <end position="538"/>
    </location>
</feature>
<keyword evidence="3" id="KW-1185">Reference proteome</keyword>
<dbReference type="EMBL" id="BAAACF010000003">
    <property type="protein sequence ID" value="GAA0727117.1"/>
    <property type="molecule type" value="Genomic_DNA"/>
</dbReference>